<dbReference type="PANTHER" id="PTHR30250">
    <property type="entry name" value="PST FAMILY PREDICTED COLANIC ACID TRANSPORTER"/>
    <property type="match status" value="1"/>
</dbReference>
<evidence type="ECO:0000256" key="6">
    <source>
        <dbReference type="SAM" id="Phobius"/>
    </source>
</evidence>
<dbReference type="GO" id="GO:0005886">
    <property type="term" value="C:plasma membrane"/>
    <property type="evidence" value="ECO:0007669"/>
    <property type="project" value="UniProtKB-SubCell"/>
</dbReference>
<dbReference type="Proteomes" id="UP000198281">
    <property type="component" value="Unassembled WGS sequence"/>
</dbReference>
<feature type="transmembrane region" description="Helical" evidence="6">
    <location>
        <begin position="247"/>
        <end position="270"/>
    </location>
</feature>
<keyword evidence="4 6" id="KW-1133">Transmembrane helix</keyword>
<feature type="transmembrane region" description="Helical" evidence="6">
    <location>
        <begin position="207"/>
        <end position="227"/>
    </location>
</feature>
<evidence type="ECO:0000256" key="4">
    <source>
        <dbReference type="ARBA" id="ARBA00022989"/>
    </source>
</evidence>
<keyword evidence="5 6" id="KW-0472">Membrane</keyword>
<dbReference type="PANTHER" id="PTHR30250:SF11">
    <property type="entry name" value="O-ANTIGEN TRANSPORTER-RELATED"/>
    <property type="match status" value="1"/>
</dbReference>
<feature type="transmembrane region" description="Helical" evidence="6">
    <location>
        <begin position="282"/>
        <end position="304"/>
    </location>
</feature>
<keyword evidence="2" id="KW-1003">Cell membrane</keyword>
<evidence type="ECO:0000313" key="7">
    <source>
        <dbReference type="EMBL" id="SNT10216.1"/>
    </source>
</evidence>
<evidence type="ECO:0000256" key="2">
    <source>
        <dbReference type="ARBA" id="ARBA00022475"/>
    </source>
</evidence>
<feature type="transmembrane region" description="Helical" evidence="6">
    <location>
        <begin position="140"/>
        <end position="157"/>
    </location>
</feature>
<evidence type="ECO:0000256" key="1">
    <source>
        <dbReference type="ARBA" id="ARBA00004651"/>
    </source>
</evidence>
<reference evidence="8" key="1">
    <citation type="submission" date="2017-06" db="EMBL/GenBank/DDBJ databases">
        <authorList>
            <person name="Varghese N."/>
            <person name="Submissions S."/>
        </authorList>
    </citation>
    <scope>NUCLEOTIDE SEQUENCE [LARGE SCALE GENOMIC DNA]</scope>
    <source>
        <strain evidence="8">LNB2</strain>
    </source>
</reference>
<feature type="transmembrane region" description="Helical" evidence="6">
    <location>
        <begin position="99"/>
        <end position="119"/>
    </location>
</feature>
<proteinExistence type="predicted"/>
<evidence type="ECO:0000313" key="8">
    <source>
        <dbReference type="Proteomes" id="UP000198281"/>
    </source>
</evidence>
<feature type="transmembrane region" description="Helical" evidence="6">
    <location>
        <begin position="324"/>
        <end position="343"/>
    </location>
</feature>
<keyword evidence="8" id="KW-1185">Reference proteome</keyword>
<feature type="transmembrane region" description="Helical" evidence="6">
    <location>
        <begin position="26"/>
        <end position="45"/>
    </location>
</feature>
<protein>
    <submittedName>
        <fullName evidence="7">Membrane protein involved in the export of O-antigen and teichoic acid</fullName>
    </submittedName>
</protein>
<comment type="subcellular location">
    <subcellularLocation>
        <location evidence="1">Cell membrane</location>
        <topology evidence="1">Multi-pass membrane protein</topology>
    </subcellularLocation>
</comment>
<keyword evidence="3 6" id="KW-0812">Transmembrane</keyword>
<organism evidence="7 8">
    <name type="scientific">Edaphosphingomonas laterariae</name>
    <dbReference type="NCBI Taxonomy" id="861865"/>
    <lineage>
        <taxon>Bacteria</taxon>
        <taxon>Pseudomonadati</taxon>
        <taxon>Pseudomonadota</taxon>
        <taxon>Alphaproteobacteria</taxon>
        <taxon>Sphingomonadales</taxon>
        <taxon>Rhizorhabdaceae</taxon>
        <taxon>Edaphosphingomonas</taxon>
    </lineage>
</organism>
<gene>
    <name evidence="7" type="ORF">SAMN06295912_1417</name>
</gene>
<name>A0A239JW94_9SPHN</name>
<dbReference type="EMBL" id="FZOS01000041">
    <property type="protein sequence ID" value="SNT10216.1"/>
    <property type="molecule type" value="Genomic_DNA"/>
</dbReference>
<feature type="transmembrane region" description="Helical" evidence="6">
    <location>
        <begin position="73"/>
        <end position="93"/>
    </location>
</feature>
<feature type="transmembrane region" description="Helical" evidence="6">
    <location>
        <begin position="407"/>
        <end position="426"/>
    </location>
</feature>
<accession>A0A239JW94</accession>
<evidence type="ECO:0000256" key="5">
    <source>
        <dbReference type="ARBA" id="ARBA00023136"/>
    </source>
</evidence>
<dbReference type="InterPro" id="IPR050833">
    <property type="entry name" value="Poly_Biosynth_Transport"/>
</dbReference>
<evidence type="ECO:0000256" key="3">
    <source>
        <dbReference type="ARBA" id="ARBA00022692"/>
    </source>
</evidence>
<dbReference type="AlphaFoldDB" id="A0A239JW94"/>
<sequence length="427" mass="44779">MLVPIGAGLLALPVIFHNVGQQVFTLFLLSYGAINFAPNLDLGVARTAQRRIAYSVKFHTGTRMALVRHSLKLAALVSVGMALAAMIGAAILFPSQGNPTSRLGLAVVTGFGVALAIYANCQRGVLEGLGAFSRSALNRAGVGIMLVAAPLLISFLVREATVLSLAALMIRLPFIWEQQRAIHAALKRKAAGERHEDVLGGFMRESAWFAFLSVLAVAMSGFDRYILIAWASLAGDQLAIFLATQDIALRAIAVPTALLPALTVRLAAGGDPASMRILSRRLFLAVVPAVLLGCIGATLLSRQIGHILYPQLPAADTVATLRTLLFGIAASAIAQFPMARLVAAGHVRDAALMHLGEFAIYIAVAPPLIAHFGALGAAALWSGRIIIDTAALIVWSGVRQGERASMIWEGVALAGTIVLIALIGAAG</sequence>